<protein>
    <submittedName>
        <fullName evidence="1">ComF family protein</fullName>
    </submittedName>
</protein>
<name>A0ABT6AIT8_9BURK</name>
<accession>A0ABT6AIT8</accession>
<dbReference type="InterPro" id="IPR051910">
    <property type="entry name" value="ComF/GntX_DNA_util-trans"/>
</dbReference>
<keyword evidence="2" id="KW-1185">Reference proteome</keyword>
<evidence type="ECO:0000313" key="1">
    <source>
        <dbReference type="EMBL" id="MDF3832517.1"/>
    </source>
</evidence>
<dbReference type="Proteomes" id="UP001216674">
    <property type="component" value="Unassembled WGS sequence"/>
</dbReference>
<organism evidence="1 2">
    <name type="scientific">Cupriavidus basilensis</name>
    <dbReference type="NCBI Taxonomy" id="68895"/>
    <lineage>
        <taxon>Bacteria</taxon>
        <taxon>Pseudomonadati</taxon>
        <taxon>Pseudomonadota</taxon>
        <taxon>Betaproteobacteria</taxon>
        <taxon>Burkholderiales</taxon>
        <taxon>Burkholderiaceae</taxon>
        <taxon>Cupriavidus</taxon>
    </lineage>
</organism>
<gene>
    <name evidence="1" type="ORF">P3W85_06095</name>
</gene>
<dbReference type="SUPFAM" id="SSF53271">
    <property type="entry name" value="PRTase-like"/>
    <property type="match status" value="1"/>
</dbReference>
<feature type="non-terminal residue" evidence="1">
    <location>
        <position position="141"/>
    </location>
</feature>
<comment type="caution">
    <text evidence="1">The sequence shown here is derived from an EMBL/GenBank/DDBJ whole genome shotgun (WGS) entry which is preliminary data.</text>
</comment>
<dbReference type="PANTHER" id="PTHR47505">
    <property type="entry name" value="DNA UTILIZATION PROTEIN YHGH"/>
    <property type="match status" value="1"/>
</dbReference>
<proteinExistence type="predicted"/>
<dbReference type="InterPro" id="IPR029057">
    <property type="entry name" value="PRTase-like"/>
</dbReference>
<evidence type="ECO:0000313" key="2">
    <source>
        <dbReference type="Proteomes" id="UP001216674"/>
    </source>
</evidence>
<dbReference type="PANTHER" id="PTHR47505:SF1">
    <property type="entry name" value="DNA UTILIZATION PROTEIN YHGH"/>
    <property type="match status" value="1"/>
</dbReference>
<dbReference type="EMBL" id="JARJLM010000104">
    <property type="protein sequence ID" value="MDF3832517.1"/>
    <property type="molecule type" value="Genomic_DNA"/>
</dbReference>
<sequence length="141" mass="14893">MLLPASCALCGTVQDETVCNGCADALLTPLPRCHCCARPIGGAVRRLAGPGDAGLCNHCRYEPPSFDATVALGDYASPQDGLALALKFGGVLPLADWLANELARRWEAGRALPDMLAPVPLSPQRLAARGFNQSWEIARPL</sequence>
<reference evidence="1 2" key="1">
    <citation type="submission" date="2023-03" db="EMBL/GenBank/DDBJ databases">
        <title>Draft assemblies of triclosan tolerant bacteria isolated from returned activated sludge.</title>
        <authorList>
            <person name="Van Hamelsveld S."/>
        </authorList>
    </citation>
    <scope>NUCLEOTIDE SEQUENCE [LARGE SCALE GENOMIC DNA]</scope>
    <source>
        <strain evidence="1 2">GW210010_S58</strain>
    </source>
</reference>